<dbReference type="SUPFAM" id="SSF52540">
    <property type="entry name" value="P-loop containing nucleoside triphosphate hydrolases"/>
    <property type="match status" value="1"/>
</dbReference>
<dbReference type="InterPro" id="IPR027417">
    <property type="entry name" value="P-loop_NTPase"/>
</dbReference>
<dbReference type="GO" id="GO:0005524">
    <property type="term" value="F:ATP binding"/>
    <property type="evidence" value="ECO:0007669"/>
    <property type="project" value="UniProtKB-KW"/>
</dbReference>
<evidence type="ECO:0000256" key="19">
    <source>
        <dbReference type="ARBA" id="ARBA00023125"/>
    </source>
</evidence>
<evidence type="ECO:0000256" key="10">
    <source>
        <dbReference type="ARBA" id="ARBA00022723"/>
    </source>
</evidence>
<dbReference type="Gene3D" id="3.90.320.10">
    <property type="match status" value="1"/>
</dbReference>
<keyword evidence="20" id="KW-0496">Mitochondrion</keyword>
<comment type="subcellular location">
    <subcellularLocation>
        <location evidence="3">Mitochondrion</location>
    </subcellularLocation>
    <subcellularLocation>
        <location evidence="2">Nucleus</location>
    </subcellularLocation>
</comment>
<dbReference type="InterPro" id="IPR041679">
    <property type="entry name" value="DNA2/NAM7-like_C"/>
</dbReference>
<dbReference type="Proteomes" id="UP000887013">
    <property type="component" value="Unassembled WGS sequence"/>
</dbReference>
<evidence type="ECO:0000313" key="32">
    <source>
        <dbReference type="Proteomes" id="UP000887013"/>
    </source>
</evidence>
<dbReference type="PANTHER" id="PTHR43788:SF8">
    <property type="entry name" value="DNA-BINDING PROTEIN SMUBP-2"/>
    <property type="match status" value="1"/>
</dbReference>
<keyword evidence="15" id="KW-0347">Helicase</keyword>
<dbReference type="GO" id="GO:0017116">
    <property type="term" value="F:single-stranded DNA helicase activity"/>
    <property type="evidence" value="ECO:0007669"/>
    <property type="project" value="InterPro"/>
</dbReference>
<feature type="domain" description="DNA2/NAM7 helicase-like C-terminal" evidence="29">
    <location>
        <begin position="1162"/>
        <end position="1371"/>
    </location>
</feature>
<evidence type="ECO:0000256" key="9">
    <source>
        <dbReference type="ARBA" id="ARBA00022722"/>
    </source>
</evidence>
<evidence type="ECO:0000256" key="21">
    <source>
        <dbReference type="ARBA" id="ARBA00023204"/>
    </source>
</evidence>
<evidence type="ECO:0000256" key="2">
    <source>
        <dbReference type="ARBA" id="ARBA00004123"/>
    </source>
</evidence>
<dbReference type="GO" id="GO:0006260">
    <property type="term" value="P:DNA replication"/>
    <property type="evidence" value="ECO:0007669"/>
    <property type="project" value="UniProtKB-KW"/>
</dbReference>
<keyword evidence="11" id="KW-0547">Nucleotide-binding</keyword>
<evidence type="ECO:0000256" key="6">
    <source>
        <dbReference type="ARBA" id="ARBA00021516"/>
    </source>
</evidence>
<evidence type="ECO:0000256" key="7">
    <source>
        <dbReference type="ARBA" id="ARBA00022485"/>
    </source>
</evidence>
<dbReference type="CDD" id="cd18808">
    <property type="entry name" value="SF1_C_Upf1"/>
    <property type="match status" value="1"/>
</dbReference>
<dbReference type="CDD" id="cd18041">
    <property type="entry name" value="DEXXQc_DNA2"/>
    <property type="match status" value="1"/>
</dbReference>
<keyword evidence="16" id="KW-0067">ATP-binding</keyword>
<evidence type="ECO:0000256" key="22">
    <source>
        <dbReference type="ARBA" id="ARBA00023242"/>
    </source>
</evidence>
<evidence type="ECO:0000259" key="29">
    <source>
        <dbReference type="Pfam" id="PF13087"/>
    </source>
</evidence>
<dbReference type="Pfam" id="PF08696">
    <property type="entry name" value="Dna2"/>
    <property type="match status" value="1"/>
</dbReference>
<dbReference type="GO" id="GO:0016787">
    <property type="term" value="F:hydrolase activity"/>
    <property type="evidence" value="ECO:0007669"/>
    <property type="project" value="UniProtKB-KW"/>
</dbReference>
<feature type="region of interest" description="Disordered" evidence="26">
    <location>
        <begin position="27"/>
        <end position="59"/>
    </location>
</feature>
<evidence type="ECO:0000313" key="31">
    <source>
        <dbReference type="EMBL" id="GFT57832.1"/>
    </source>
</evidence>
<keyword evidence="10" id="KW-0479">Metal-binding</keyword>
<gene>
    <name evidence="31" type="primary">Dna2</name>
    <name evidence="31" type="ORF">NPIL_7241</name>
</gene>
<dbReference type="FunFam" id="3.40.50.300:FF:001170">
    <property type="entry name" value="DNA replication helicase Dna2"/>
    <property type="match status" value="1"/>
</dbReference>
<keyword evidence="19" id="KW-0238">DNA-binding</keyword>
<keyword evidence="12" id="KW-0255">Endonuclease</keyword>
<feature type="domain" description="DNA replication factor Dna2 N-terminal" evidence="27">
    <location>
        <begin position="466"/>
        <end position="643"/>
    </location>
</feature>
<keyword evidence="32" id="KW-1185">Reference proteome</keyword>
<dbReference type="GO" id="GO:0051539">
    <property type="term" value="F:4 iron, 4 sulfur cluster binding"/>
    <property type="evidence" value="ECO:0007669"/>
    <property type="project" value="UniProtKB-KW"/>
</dbReference>
<keyword evidence="23" id="KW-0511">Multifunctional enzyme</keyword>
<dbReference type="InterPro" id="IPR050534">
    <property type="entry name" value="Coronavir_polyprotein_1ab"/>
</dbReference>
<evidence type="ECO:0000259" key="30">
    <source>
        <dbReference type="Pfam" id="PF21123"/>
    </source>
</evidence>
<keyword evidence="8" id="KW-0235">DNA replication</keyword>
<evidence type="ECO:0000256" key="18">
    <source>
        <dbReference type="ARBA" id="ARBA00023014"/>
    </source>
</evidence>
<comment type="cofactor">
    <cofactor evidence="1">
        <name>[4Fe-4S] cluster</name>
        <dbReference type="ChEBI" id="CHEBI:49883"/>
    </cofactor>
</comment>
<evidence type="ECO:0000256" key="20">
    <source>
        <dbReference type="ARBA" id="ARBA00023128"/>
    </source>
</evidence>
<comment type="similarity">
    <text evidence="4">Belongs to the DNA2/NAM7 helicase family.</text>
</comment>
<reference evidence="31" key="1">
    <citation type="submission" date="2020-08" db="EMBL/GenBank/DDBJ databases">
        <title>Multicomponent nature underlies the extraordinary mechanical properties of spider dragline silk.</title>
        <authorList>
            <person name="Kono N."/>
            <person name="Nakamura H."/>
            <person name="Mori M."/>
            <person name="Yoshida Y."/>
            <person name="Ohtoshi R."/>
            <person name="Malay A.D."/>
            <person name="Moran D.A.P."/>
            <person name="Tomita M."/>
            <person name="Numata K."/>
            <person name="Arakawa K."/>
        </authorList>
    </citation>
    <scope>NUCLEOTIDE SEQUENCE</scope>
</reference>
<dbReference type="GO" id="GO:0004519">
    <property type="term" value="F:endonuclease activity"/>
    <property type="evidence" value="ECO:0007669"/>
    <property type="project" value="UniProtKB-KW"/>
</dbReference>
<evidence type="ECO:0000256" key="14">
    <source>
        <dbReference type="ARBA" id="ARBA00022801"/>
    </source>
</evidence>
<dbReference type="EMBL" id="BMAW01067047">
    <property type="protein sequence ID" value="GFT57832.1"/>
    <property type="molecule type" value="Genomic_DNA"/>
</dbReference>
<dbReference type="GO" id="GO:0005634">
    <property type="term" value="C:nucleus"/>
    <property type="evidence" value="ECO:0007669"/>
    <property type="project" value="UniProtKB-SubCell"/>
</dbReference>
<sequence>MEQFSDDDIVPPTPKSQKKLLLLQQAPQNSKLSLKASSKNFKKPVQNTKRKKTSGISPDFKKFKDRAKQVTLFNYLKKDESKEIPVDHPAKVKLFAESNSISVKNAAHISPPNLSSEIKSDLNSHAPFSHLENELNHARIIEDDLDPETVTLPESYSCYAKTYASKCVKSSKDLFTLEQSKSNSEFNRHLTDLSNISSSLTIDKAIKTNLKSELQESEVCLHNNEICKDIENLKLNLDDRIKFTDYSSSNQVLQKVNECEKGANKMDMTFDLNNTDLDSNMSWINDFDWKTCDTFAEKDISVLNDTFKSKTSNFVENKFLFKVKELYKNEKNETELILKTNSGNLKTCILKGFCECKGIYGYSLLKSTEDKNHHIFINDQNIESLHGYLHHNMQGGQYTDLCIKFSKKNLIRIFSIFQKLLFLLKPIEKEGRVRERALGAVSSAELQECIKDKVKGNNSNVFRMTDSLVNIGDFVHVLKKFENNQAIIDNHSGFLVINPDFLLSSTAIVSTLFCMRKAALNHVLPNWSSGNKIMMIGNVVHDIFQQAVNNHVSSDEEIHAIFERVLKKRENLISLSLQNTSESEFKEKVAEYIPSIANWIKKHCAFEKIMSFDNLQVTSVEGIEDNVWSPKYGIKGKIDMTVNTFFPNQQTSKILPLELKTGRATYSAEHIGQINLYILMMEERSKELSEGLLLYLQDIANMKLVSVNHNSLRGLIQLRNELAFYTSRWVSRSNTDIDDIENCHLPKPINSKKFCGKCPYLLPCTVYQRALSEDKDMEADHAMKSLITSSTNHLTYNHLEYFVHWSNLLLIESSSVAITNAFWTEESTNREKRGMCISWLSLDKNAKQNKIDSAFLVMFRRSVNSPITSSLTSVGLKEGDYVAVSKQGSIDEVAISMGYIVKIQERFIEIISDRDFSKYEDYIFRVDKQISNSATACIRNNLMHLMDNDSEALKLREFVIDKQPPIFAKFLPKDVVLRGRSILKELNKVQQRVVLKALMSQDYLIIKGLPGTGKTSTIVALVRLLSSLGNSVFLTSYTHSAVDNILLKLIDYMSFVRIGQEARIHPNLKKFSFENLTKDFTTVDQFKTFMNEQMVVAATCLGINHAIFKVRKFDICIVDEASQINQIACLGPLFHAKKFILVGDDKQLPPLVVNEKARDKGMQESLLQRLCNADNSMELVIQYRMNKEIMRFCNELTYNGALQCGSETVAHAVLKLGDMNSIRNSTPDWVLQALQEDLQKSVIFINTEKVDAFSSVMNPDKNEFESKLVSTILQALLKLQVAVHDIGIITPYRRQVDLIRVCLKQMNVNEIEVNTVDQYQGRDKSVIIISCVKCNKSTSDCDKKGIIINEERRLNVAISRAKRKLIIIGCKSSLIVYEPFKKLIKSFAAEQIIELSPYSFPP</sequence>
<proteinExistence type="inferred from homology"/>
<dbReference type="Pfam" id="PF13086">
    <property type="entry name" value="AAA_11"/>
    <property type="match status" value="1"/>
</dbReference>
<dbReference type="InterPro" id="IPR047187">
    <property type="entry name" value="SF1_C_Upf1"/>
</dbReference>
<accession>A0A8X6P8W2</accession>
<dbReference type="InterPro" id="IPR048459">
    <property type="entry name" value="DNA2_Rift"/>
</dbReference>
<dbReference type="GO" id="GO:0006281">
    <property type="term" value="P:DNA repair"/>
    <property type="evidence" value="ECO:0007669"/>
    <property type="project" value="UniProtKB-KW"/>
</dbReference>
<dbReference type="GO" id="GO:0003677">
    <property type="term" value="F:DNA binding"/>
    <property type="evidence" value="ECO:0007669"/>
    <property type="project" value="UniProtKB-KW"/>
</dbReference>
<evidence type="ECO:0000259" key="27">
    <source>
        <dbReference type="Pfam" id="PF08696"/>
    </source>
</evidence>
<evidence type="ECO:0000256" key="24">
    <source>
        <dbReference type="ARBA" id="ARBA00032548"/>
    </source>
</evidence>
<dbReference type="GO" id="GO:0043139">
    <property type="term" value="F:5'-3' DNA helicase activity"/>
    <property type="evidence" value="ECO:0007669"/>
    <property type="project" value="TreeGrafter"/>
</dbReference>
<evidence type="ECO:0000256" key="1">
    <source>
        <dbReference type="ARBA" id="ARBA00001966"/>
    </source>
</evidence>
<organism evidence="31 32">
    <name type="scientific">Nephila pilipes</name>
    <name type="common">Giant wood spider</name>
    <name type="synonym">Nephila maculata</name>
    <dbReference type="NCBI Taxonomy" id="299642"/>
    <lineage>
        <taxon>Eukaryota</taxon>
        <taxon>Metazoa</taxon>
        <taxon>Ecdysozoa</taxon>
        <taxon>Arthropoda</taxon>
        <taxon>Chelicerata</taxon>
        <taxon>Arachnida</taxon>
        <taxon>Araneae</taxon>
        <taxon>Araneomorphae</taxon>
        <taxon>Entelegynae</taxon>
        <taxon>Araneoidea</taxon>
        <taxon>Nephilidae</taxon>
        <taxon>Nephila</taxon>
    </lineage>
</organism>
<keyword evidence="22" id="KW-0539">Nucleus</keyword>
<name>A0A8X6P8W2_NEPPI</name>
<keyword evidence="14" id="KW-0378">Hydrolase</keyword>
<protein>
    <recommendedName>
        <fullName evidence="6">DNA replication ATP-dependent helicase/nuclease DNA2</fullName>
        <ecNumber evidence="5">3.6.4.12</ecNumber>
    </recommendedName>
    <alternativeName>
        <fullName evidence="24">DNA replication ATP-dependent helicase-like homolog</fullName>
    </alternativeName>
</protein>
<dbReference type="GO" id="GO:0046872">
    <property type="term" value="F:metal ion binding"/>
    <property type="evidence" value="ECO:0007669"/>
    <property type="project" value="UniProtKB-KW"/>
</dbReference>
<feature type="domain" description="DNA2/NAM7 helicase helicase" evidence="28">
    <location>
        <begin position="1076"/>
        <end position="1154"/>
    </location>
</feature>
<keyword evidence="9" id="KW-0540">Nuclease</keyword>
<dbReference type="InterPro" id="IPR026851">
    <property type="entry name" value="Dna2/JHS1_DEXXQ-box"/>
</dbReference>
<dbReference type="Gene3D" id="3.40.50.300">
    <property type="entry name" value="P-loop containing nucleotide triphosphate hydrolases"/>
    <property type="match status" value="2"/>
</dbReference>
<keyword evidence="21" id="KW-0234">DNA repair</keyword>
<evidence type="ECO:0000256" key="17">
    <source>
        <dbReference type="ARBA" id="ARBA00023004"/>
    </source>
</evidence>
<evidence type="ECO:0000256" key="15">
    <source>
        <dbReference type="ARBA" id="ARBA00022806"/>
    </source>
</evidence>
<dbReference type="OrthoDB" id="306218at2759"/>
<dbReference type="EC" id="3.6.4.12" evidence="5"/>
<evidence type="ECO:0000259" key="28">
    <source>
        <dbReference type="Pfam" id="PF13086"/>
    </source>
</evidence>
<evidence type="ECO:0000256" key="11">
    <source>
        <dbReference type="ARBA" id="ARBA00022741"/>
    </source>
</evidence>
<evidence type="ECO:0000256" key="26">
    <source>
        <dbReference type="SAM" id="MobiDB-lite"/>
    </source>
</evidence>
<feature type="domain" description="DNA2 rift barrel" evidence="30">
    <location>
        <begin position="828"/>
        <end position="929"/>
    </location>
</feature>
<evidence type="ECO:0000256" key="13">
    <source>
        <dbReference type="ARBA" id="ARBA00022763"/>
    </source>
</evidence>
<feature type="compositionally biased region" description="Low complexity" evidence="26">
    <location>
        <begin position="27"/>
        <end position="39"/>
    </location>
</feature>
<keyword evidence="18" id="KW-0411">Iron-sulfur</keyword>
<evidence type="ECO:0000256" key="3">
    <source>
        <dbReference type="ARBA" id="ARBA00004173"/>
    </source>
</evidence>
<dbReference type="InterPro" id="IPR011604">
    <property type="entry name" value="PDDEXK-like_dom_sf"/>
</dbReference>
<evidence type="ECO:0000256" key="16">
    <source>
        <dbReference type="ARBA" id="ARBA00022840"/>
    </source>
</evidence>
<dbReference type="InterPro" id="IPR041677">
    <property type="entry name" value="DNA2/NAM7_AAA_11"/>
</dbReference>
<evidence type="ECO:0000256" key="4">
    <source>
        <dbReference type="ARBA" id="ARBA00007913"/>
    </source>
</evidence>
<dbReference type="Pfam" id="PF21123">
    <property type="entry name" value="Dna2_Rift"/>
    <property type="match status" value="1"/>
</dbReference>
<evidence type="ECO:0000256" key="12">
    <source>
        <dbReference type="ARBA" id="ARBA00022759"/>
    </source>
</evidence>
<dbReference type="Pfam" id="PF13087">
    <property type="entry name" value="AAA_12"/>
    <property type="match status" value="1"/>
</dbReference>
<dbReference type="InterPro" id="IPR014808">
    <property type="entry name" value="DNA_replication_fac_Dna2_N"/>
</dbReference>
<evidence type="ECO:0000256" key="8">
    <source>
        <dbReference type="ARBA" id="ARBA00022705"/>
    </source>
</evidence>
<evidence type="ECO:0000256" key="23">
    <source>
        <dbReference type="ARBA" id="ARBA00023268"/>
    </source>
</evidence>
<dbReference type="GO" id="GO:0005739">
    <property type="term" value="C:mitochondrion"/>
    <property type="evidence" value="ECO:0007669"/>
    <property type="project" value="UniProtKB-SubCell"/>
</dbReference>
<comment type="caution">
    <text evidence="31">The sequence shown here is derived from an EMBL/GenBank/DDBJ whole genome shotgun (WGS) entry which is preliminary data.</text>
</comment>
<keyword evidence="13" id="KW-0227">DNA damage</keyword>
<keyword evidence="17" id="KW-0408">Iron</keyword>
<evidence type="ECO:0000256" key="25">
    <source>
        <dbReference type="ARBA" id="ARBA00047995"/>
    </source>
</evidence>
<dbReference type="CDD" id="cd22318">
    <property type="entry name" value="DNA2_N-like"/>
    <property type="match status" value="1"/>
</dbReference>
<dbReference type="PANTHER" id="PTHR43788">
    <property type="entry name" value="DNA2/NAM7 HELICASE FAMILY MEMBER"/>
    <property type="match status" value="1"/>
</dbReference>
<evidence type="ECO:0000256" key="5">
    <source>
        <dbReference type="ARBA" id="ARBA00012551"/>
    </source>
</evidence>
<comment type="catalytic activity">
    <reaction evidence="25">
        <text>ATP + H2O = ADP + phosphate + H(+)</text>
        <dbReference type="Rhea" id="RHEA:13065"/>
        <dbReference type="ChEBI" id="CHEBI:15377"/>
        <dbReference type="ChEBI" id="CHEBI:15378"/>
        <dbReference type="ChEBI" id="CHEBI:30616"/>
        <dbReference type="ChEBI" id="CHEBI:43474"/>
        <dbReference type="ChEBI" id="CHEBI:456216"/>
        <dbReference type="EC" id="3.6.4.12"/>
    </reaction>
</comment>
<keyword evidence="7" id="KW-0004">4Fe-4S</keyword>